<reference evidence="9 10" key="1">
    <citation type="submission" date="2009-04" db="EMBL/GenBank/DDBJ databases">
        <authorList>
            <person name="Qin X."/>
            <person name="Bachman B."/>
            <person name="Battles P."/>
            <person name="Bell A."/>
            <person name="Bess C."/>
            <person name="Bickham C."/>
            <person name="Chaboub L."/>
            <person name="Chen D."/>
            <person name="Coyle M."/>
            <person name="Deiros D.R."/>
            <person name="Dinh H."/>
            <person name="Forbes L."/>
            <person name="Fowler G."/>
            <person name="Francisco L."/>
            <person name="Fu Q."/>
            <person name="Gubbala S."/>
            <person name="Hale W."/>
            <person name="Han Y."/>
            <person name="Hemphill L."/>
            <person name="Highlander S.K."/>
            <person name="Hirani K."/>
            <person name="Hogues M."/>
            <person name="Jackson L."/>
            <person name="Jakkamsetti A."/>
            <person name="Javaid M."/>
            <person name="Jiang H."/>
            <person name="Korchina V."/>
            <person name="Kovar C."/>
            <person name="Lara F."/>
            <person name="Lee S."/>
            <person name="Mata R."/>
            <person name="Mathew T."/>
            <person name="Moen C."/>
            <person name="Morales K."/>
            <person name="Munidasa M."/>
            <person name="Nazareth L."/>
            <person name="Ngo R."/>
            <person name="Nguyen L."/>
            <person name="Okwuonu G."/>
            <person name="Ongeri F."/>
            <person name="Patil S."/>
            <person name="Petrosino J."/>
            <person name="Pham C."/>
            <person name="Pham P."/>
            <person name="Pu L.-L."/>
            <person name="Puazo M."/>
            <person name="Raj R."/>
            <person name="Reid J."/>
            <person name="Rouhana J."/>
            <person name="Saada N."/>
            <person name="Shang Y."/>
            <person name="Simmons D."/>
            <person name="Thornton R."/>
            <person name="Warren J."/>
            <person name="Weissenberger G."/>
            <person name="Zhang J."/>
            <person name="Zhang L."/>
            <person name="Zhou C."/>
            <person name="Zhu D."/>
            <person name="Muzny D."/>
            <person name="Worley K."/>
            <person name="Gibbs R."/>
        </authorList>
    </citation>
    <scope>NUCLEOTIDE SEQUENCE [LARGE SCALE GENOMIC DNA]</scope>
    <source>
        <strain evidence="9 10">F0268</strain>
    </source>
</reference>
<dbReference type="Proteomes" id="UP000004121">
    <property type="component" value="Unassembled WGS sequence"/>
</dbReference>
<keyword evidence="3" id="KW-1003">Cell membrane</keyword>
<feature type="domain" description="ABC transmembrane type-1" evidence="8">
    <location>
        <begin position="81"/>
        <end position="270"/>
    </location>
</feature>
<accession>C2L1D9</accession>
<comment type="similarity">
    <text evidence="7">Belongs to the binding-protein-dependent transport system permease family.</text>
</comment>
<keyword evidence="10" id="KW-1185">Reference proteome</keyword>
<dbReference type="Gene3D" id="1.10.3720.10">
    <property type="entry name" value="MetI-like"/>
    <property type="match status" value="1"/>
</dbReference>
<dbReference type="eggNOG" id="COG0395">
    <property type="taxonomic scope" value="Bacteria"/>
</dbReference>
<dbReference type="HOGENOM" id="CLU_016047_1_1_9"/>
<dbReference type="InterPro" id="IPR000515">
    <property type="entry name" value="MetI-like"/>
</dbReference>
<keyword evidence="6 7" id="KW-0472">Membrane</keyword>
<dbReference type="AlphaFoldDB" id="C2L1D9"/>
<feature type="transmembrane region" description="Helical" evidence="7">
    <location>
        <begin position="80"/>
        <end position="104"/>
    </location>
</feature>
<evidence type="ECO:0000256" key="4">
    <source>
        <dbReference type="ARBA" id="ARBA00022692"/>
    </source>
</evidence>
<keyword evidence="2 7" id="KW-0813">Transport</keyword>
<feature type="transmembrane region" description="Helical" evidence="7">
    <location>
        <begin position="249"/>
        <end position="270"/>
    </location>
</feature>
<evidence type="ECO:0000259" key="8">
    <source>
        <dbReference type="PROSITE" id="PS50928"/>
    </source>
</evidence>
<dbReference type="PANTHER" id="PTHR43744:SF12">
    <property type="entry name" value="ABC TRANSPORTER PERMEASE PROTEIN MG189-RELATED"/>
    <property type="match status" value="1"/>
</dbReference>
<comment type="caution">
    <text evidence="9">The sequence shown here is derived from an EMBL/GenBank/DDBJ whole genome shotgun (WGS) entry which is preliminary data.</text>
</comment>
<dbReference type="SUPFAM" id="SSF161098">
    <property type="entry name" value="MetI-like"/>
    <property type="match status" value="1"/>
</dbReference>
<feature type="transmembrane region" description="Helical" evidence="7">
    <location>
        <begin position="20"/>
        <end position="42"/>
    </location>
</feature>
<dbReference type="GO" id="GO:0005886">
    <property type="term" value="C:plasma membrane"/>
    <property type="evidence" value="ECO:0007669"/>
    <property type="project" value="UniProtKB-SubCell"/>
</dbReference>
<evidence type="ECO:0000256" key="5">
    <source>
        <dbReference type="ARBA" id="ARBA00022989"/>
    </source>
</evidence>
<evidence type="ECO:0000256" key="3">
    <source>
        <dbReference type="ARBA" id="ARBA00022475"/>
    </source>
</evidence>
<keyword evidence="4 7" id="KW-0812">Transmembrane</keyword>
<comment type="subcellular location">
    <subcellularLocation>
        <location evidence="1 7">Cell membrane</location>
        <topology evidence="1 7">Multi-pass membrane protein</topology>
    </subcellularLocation>
</comment>
<dbReference type="Pfam" id="PF00528">
    <property type="entry name" value="BPD_transp_1"/>
    <property type="match status" value="1"/>
</dbReference>
<dbReference type="PROSITE" id="PS50928">
    <property type="entry name" value="ABC_TM1"/>
    <property type="match status" value="1"/>
</dbReference>
<sequence>MGKLLERRKMMNQKFSWKKLLVHLVLFAGLGVTIFPFLWMVLTSFKTSGEAMQIPPTIFPKKFITVAYTQIVSSLPFARIYFNTILSTVITVVAQLLFCAMAGYAFARIKFPFKNLIFILLLSVLMVPGQIFLIPQYLIIQKMGLLDSIPALFIPNLFSAFGTFLMRQFFLSLPEELEEAAIIDGCNRYQIFGKIMLPLVKPELVTLSIFTFKFAWNDFMWPLIVNTSPKNMILGPALSTLQGQYTTQYPMQMAGAVMAVIPVILIFFLFQKQFIEGVAQSGIKG</sequence>
<dbReference type="InParanoid" id="C2L1D9"/>
<dbReference type="FunCoup" id="C2L1D9">
    <property type="interactions" value="60"/>
</dbReference>
<organism evidence="9 10">
    <name type="scientific">Oribacterium sinus F0268</name>
    <dbReference type="NCBI Taxonomy" id="585501"/>
    <lineage>
        <taxon>Bacteria</taxon>
        <taxon>Bacillati</taxon>
        <taxon>Bacillota</taxon>
        <taxon>Clostridia</taxon>
        <taxon>Lachnospirales</taxon>
        <taxon>Lachnospiraceae</taxon>
        <taxon>Oribacterium</taxon>
    </lineage>
</organism>
<evidence type="ECO:0000256" key="7">
    <source>
        <dbReference type="RuleBase" id="RU363032"/>
    </source>
</evidence>
<evidence type="ECO:0000256" key="6">
    <source>
        <dbReference type="ARBA" id="ARBA00023136"/>
    </source>
</evidence>
<dbReference type="EMBL" id="ACKX01000241">
    <property type="protein sequence ID" value="EEJ50166.1"/>
    <property type="molecule type" value="Genomic_DNA"/>
</dbReference>
<evidence type="ECO:0000313" key="9">
    <source>
        <dbReference type="EMBL" id="EEJ50166.1"/>
    </source>
</evidence>
<name>C2L1D9_9FIRM</name>
<dbReference type="CDD" id="cd06261">
    <property type="entry name" value="TM_PBP2"/>
    <property type="match status" value="1"/>
</dbReference>
<keyword evidence="5 7" id="KW-1133">Transmembrane helix</keyword>
<dbReference type="STRING" id="585501.HMPREF6123_2558"/>
<feature type="transmembrane region" description="Helical" evidence="7">
    <location>
        <begin position="116"/>
        <end position="139"/>
    </location>
</feature>
<protein>
    <submittedName>
        <fullName evidence="9">ABC transporter, permease protein</fullName>
    </submittedName>
</protein>
<dbReference type="InterPro" id="IPR035906">
    <property type="entry name" value="MetI-like_sf"/>
</dbReference>
<evidence type="ECO:0000256" key="2">
    <source>
        <dbReference type="ARBA" id="ARBA00022448"/>
    </source>
</evidence>
<dbReference type="GO" id="GO:0055085">
    <property type="term" value="P:transmembrane transport"/>
    <property type="evidence" value="ECO:0007669"/>
    <property type="project" value="InterPro"/>
</dbReference>
<proteinExistence type="inferred from homology"/>
<gene>
    <name evidence="9" type="ORF">HMPREF6123_2558</name>
</gene>
<dbReference type="PANTHER" id="PTHR43744">
    <property type="entry name" value="ABC TRANSPORTER PERMEASE PROTEIN MG189-RELATED-RELATED"/>
    <property type="match status" value="1"/>
</dbReference>
<evidence type="ECO:0000313" key="10">
    <source>
        <dbReference type="Proteomes" id="UP000004121"/>
    </source>
</evidence>
<evidence type="ECO:0000256" key="1">
    <source>
        <dbReference type="ARBA" id="ARBA00004651"/>
    </source>
</evidence>